<dbReference type="Pfam" id="PF04972">
    <property type="entry name" value="BON"/>
    <property type="match status" value="2"/>
</dbReference>
<feature type="chain" id="PRO_5045260305" evidence="1">
    <location>
        <begin position="26"/>
        <end position="184"/>
    </location>
</feature>
<gene>
    <name evidence="3" type="ORF">ACFMB1_04600</name>
</gene>
<dbReference type="PROSITE" id="PS51257">
    <property type="entry name" value="PROKAR_LIPOPROTEIN"/>
    <property type="match status" value="1"/>
</dbReference>
<feature type="signal peptide" evidence="1">
    <location>
        <begin position="1"/>
        <end position="25"/>
    </location>
</feature>
<evidence type="ECO:0000313" key="3">
    <source>
        <dbReference type="EMBL" id="MFC6034811.1"/>
    </source>
</evidence>
<dbReference type="EMBL" id="JBHPON010000001">
    <property type="protein sequence ID" value="MFC6034811.1"/>
    <property type="molecule type" value="Genomic_DNA"/>
</dbReference>
<evidence type="ECO:0000256" key="1">
    <source>
        <dbReference type="SAM" id="SignalP"/>
    </source>
</evidence>
<accession>A0ABW1KUS1</accession>
<dbReference type="PANTHER" id="PTHR34606">
    <property type="entry name" value="BON DOMAIN-CONTAINING PROTEIN"/>
    <property type="match status" value="1"/>
</dbReference>
<keyword evidence="1" id="KW-0732">Signal</keyword>
<dbReference type="Proteomes" id="UP001596116">
    <property type="component" value="Unassembled WGS sequence"/>
</dbReference>
<evidence type="ECO:0000313" key="4">
    <source>
        <dbReference type="Proteomes" id="UP001596116"/>
    </source>
</evidence>
<sequence length="184" mass="19619">MTTRTSRTILAAAGLGAFLALGACASSRNLDQAFTDMSSNAELKGVLFSDRTHDYGDVDITLYEGRLMLTGTMKSEDGRTKLIQNAWKADGVKEVIDEIFVGDGTGFGQGVEDARIDQVLRARLIGDKDVVSGDYKIAVSGAVVYLLGVARSQAELERAVELARTVAGVEKVVSHVALRGPLVQ</sequence>
<feature type="domain" description="BON" evidence="2">
    <location>
        <begin position="35"/>
        <end position="103"/>
    </location>
</feature>
<evidence type="ECO:0000259" key="2">
    <source>
        <dbReference type="PROSITE" id="PS50914"/>
    </source>
</evidence>
<comment type="caution">
    <text evidence="3">The sequence shown here is derived from an EMBL/GenBank/DDBJ whole genome shotgun (WGS) entry which is preliminary data.</text>
</comment>
<keyword evidence="4" id="KW-1185">Reference proteome</keyword>
<protein>
    <submittedName>
        <fullName evidence="3">BON domain-containing protein</fullName>
    </submittedName>
</protein>
<name>A0ABW1KUS1_9PROT</name>
<dbReference type="Gene3D" id="3.40.1520.20">
    <property type="match status" value="1"/>
</dbReference>
<reference evidence="3 4" key="1">
    <citation type="submission" date="2024-09" db="EMBL/GenBank/DDBJ databases">
        <authorList>
            <person name="Zhang Z.-H."/>
        </authorList>
    </citation>
    <scope>NUCLEOTIDE SEQUENCE [LARGE SCALE GENOMIC DNA]</scope>
    <source>
        <strain evidence="3 4">HHTR114</strain>
    </source>
</reference>
<dbReference type="PROSITE" id="PS50914">
    <property type="entry name" value="BON"/>
    <property type="match status" value="2"/>
</dbReference>
<dbReference type="RefSeq" id="WP_379879851.1">
    <property type="nucleotide sequence ID" value="NZ_JBHPON010000001.1"/>
</dbReference>
<organism evidence="3 4">
    <name type="scientific">Hyphococcus aureus</name>
    <dbReference type="NCBI Taxonomy" id="2666033"/>
    <lineage>
        <taxon>Bacteria</taxon>
        <taxon>Pseudomonadati</taxon>
        <taxon>Pseudomonadota</taxon>
        <taxon>Alphaproteobacteria</taxon>
        <taxon>Parvularculales</taxon>
        <taxon>Parvularculaceae</taxon>
        <taxon>Hyphococcus</taxon>
    </lineage>
</organism>
<dbReference type="InterPro" id="IPR007055">
    <property type="entry name" value="BON_dom"/>
</dbReference>
<dbReference type="InterPro" id="IPR051686">
    <property type="entry name" value="Lipoprotein_DolP"/>
</dbReference>
<feature type="domain" description="BON" evidence="2">
    <location>
        <begin position="112"/>
        <end position="180"/>
    </location>
</feature>
<dbReference type="PANTHER" id="PTHR34606:SF15">
    <property type="entry name" value="BON DOMAIN-CONTAINING PROTEIN"/>
    <property type="match status" value="1"/>
</dbReference>
<proteinExistence type="predicted"/>